<accession>A0AAV4MCY1</accession>
<evidence type="ECO:0000313" key="2">
    <source>
        <dbReference type="Proteomes" id="UP001054945"/>
    </source>
</evidence>
<sequence>MELRFLEAFGHSFPSNQDIPDFEYKVFEIALSESQVGVSRPILSTFPPENGKITFPNFTPSQPASRLIFFVPLPPEALLKRGKLLFPNFTPSQPVSRLIFFVPLLPEALLQVSNSRCRLSSSVGVEFVMSFMVIRRRRAKVG</sequence>
<comment type="caution">
    <text evidence="1">The sequence shown here is derived from an EMBL/GenBank/DDBJ whole genome shotgun (WGS) entry which is preliminary data.</text>
</comment>
<proteinExistence type="predicted"/>
<reference evidence="1 2" key="1">
    <citation type="submission" date="2021-06" db="EMBL/GenBank/DDBJ databases">
        <title>Caerostris extrusa draft genome.</title>
        <authorList>
            <person name="Kono N."/>
            <person name="Arakawa K."/>
        </authorList>
    </citation>
    <scope>NUCLEOTIDE SEQUENCE [LARGE SCALE GENOMIC DNA]</scope>
</reference>
<organism evidence="1 2">
    <name type="scientific">Caerostris extrusa</name>
    <name type="common">Bark spider</name>
    <name type="synonym">Caerostris bankana</name>
    <dbReference type="NCBI Taxonomy" id="172846"/>
    <lineage>
        <taxon>Eukaryota</taxon>
        <taxon>Metazoa</taxon>
        <taxon>Ecdysozoa</taxon>
        <taxon>Arthropoda</taxon>
        <taxon>Chelicerata</taxon>
        <taxon>Arachnida</taxon>
        <taxon>Araneae</taxon>
        <taxon>Araneomorphae</taxon>
        <taxon>Entelegynae</taxon>
        <taxon>Araneoidea</taxon>
        <taxon>Araneidae</taxon>
        <taxon>Caerostris</taxon>
    </lineage>
</organism>
<protein>
    <submittedName>
        <fullName evidence="1">Uncharacterized protein</fullName>
    </submittedName>
</protein>
<evidence type="ECO:0000313" key="1">
    <source>
        <dbReference type="EMBL" id="GIX69552.1"/>
    </source>
</evidence>
<keyword evidence="2" id="KW-1185">Reference proteome</keyword>
<gene>
    <name evidence="1" type="ORF">CEXT_693461</name>
</gene>
<name>A0AAV4MCY1_CAEEX</name>
<dbReference type="Proteomes" id="UP001054945">
    <property type="component" value="Unassembled WGS sequence"/>
</dbReference>
<dbReference type="EMBL" id="BPLR01002064">
    <property type="protein sequence ID" value="GIX69552.1"/>
    <property type="molecule type" value="Genomic_DNA"/>
</dbReference>
<dbReference type="AlphaFoldDB" id="A0AAV4MCY1"/>